<sequence>MSKGLPLISVSELGSNELKNADFIEAAYQFAVSTPSHVFTDILADAFNDYNYILVISRDMFDKDLASTVIQFVRKNNTILDVNKPLTILPGLQHPSYGFDTIFLINCEVHGLFKGDNMDVYLRTIQAIPAYHCEFNSNDDIELVRYVRSRFVSTLDWKRSPAPRVWFKFNNKITNSIGKKMGITSIDHALQEVLRIAEYKTGWAEFKNYLDEHIRLDYEGNSYLISIPARQPISLPEDEITSWITSYLIDGLEQVLST</sequence>
<evidence type="ECO:0000313" key="2">
    <source>
        <dbReference type="Proteomes" id="UP000287394"/>
    </source>
</evidence>
<dbReference type="EMBL" id="AP025739">
    <property type="protein sequence ID" value="BDI29294.1"/>
    <property type="molecule type" value="Genomic_DNA"/>
</dbReference>
<gene>
    <name evidence="1" type="ORF">CCAX7_13450</name>
</gene>
<evidence type="ECO:0000313" key="1">
    <source>
        <dbReference type="EMBL" id="BDI29294.1"/>
    </source>
</evidence>
<dbReference type="KEGG" id="ccot:CCAX7_13450"/>
<name>A0A402D4P4_9BACT</name>
<organism evidence="1 2">
    <name type="scientific">Capsulimonas corticalis</name>
    <dbReference type="NCBI Taxonomy" id="2219043"/>
    <lineage>
        <taxon>Bacteria</taxon>
        <taxon>Bacillati</taxon>
        <taxon>Armatimonadota</taxon>
        <taxon>Armatimonadia</taxon>
        <taxon>Capsulimonadales</taxon>
        <taxon>Capsulimonadaceae</taxon>
        <taxon>Capsulimonas</taxon>
    </lineage>
</organism>
<dbReference type="Proteomes" id="UP000287394">
    <property type="component" value="Chromosome"/>
</dbReference>
<dbReference type="AlphaFoldDB" id="A0A402D4P4"/>
<keyword evidence="2" id="KW-1185">Reference proteome</keyword>
<reference evidence="1 2" key="1">
    <citation type="journal article" date="2019" name="Int. J. Syst. Evol. Microbiol.">
        <title>Capsulimonas corticalis gen. nov., sp. nov., an aerobic capsulated bacterium, of a novel bacterial order, Capsulimonadales ord. nov., of the class Armatimonadia of the phylum Armatimonadetes.</title>
        <authorList>
            <person name="Li J."/>
            <person name="Kudo C."/>
            <person name="Tonouchi A."/>
        </authorList>
    </citation>
    <scope>NUCLEOTIDE SEQUENCE [LARGE SCALE GENOMIC DNA]</scope>
    <source>
        <strain evidence="1 2">AX-7</strain>
    </source>
</reference>
<proteinExistence type="predicted"/>
<dbReference type="RefSeq" id="WP_125206301.1">
    <property type="nucleotide sequence ID" value="NZ_AP025739.1"/>
</dbReference>
<protein>
    <submittedName>
        <fullName evidence="1">Uncharacterized protein</fullName>
    </submittedName>
</protein>
<dbReference type="OrthoDB" id="8482021at2"/>
<accession>A0A402D4P4</accession>